<dbReference type="GO" id="GO:0005886">
    <property type="term" value="C:plasma membrane"/>
    <property type="evidence" value="ECO:0007669"/>
    <property type="project" value="UniProtKB-SubCell"/>
</dbReference>
<dbReference type="GO" id="GO:0032217">
    <property type="term" value="F:riboflavin transmembrane transporter activity"/>
    <property type="evidence" value="ECO:0007669"/>
    <property type="project" value="UniProtKB-UniRule"/>
</dbReference>
<dbReference type="OMA" id="FMAMFLH"/>
<dbReference type="Proteomes" id="UP001165740">
    <property type="component" value="Chromosome 7"/>
</dbReference>
<comment type="function">
    <text evidence="9">Plasma membrane transporter mediating the uptake by cells of the water soluble vitamin B2/riboflavin that plays a key role in biochemical oxidation-reduction reactions of the carbohydrate, lipid, and amino acid metabolism.</text>
</comment>
<feature type="transmembrane region" description="Helical" evidence="9">
    <location>
        <begin position="102"/>
        <end position="123"/>
    </location>
</feature>
<evidence type="ECO:0000256" key="7">
    <source>
        <dbReference type="ARBA" id="ARBA00022989"/>
    </source>
</evidence>
<comment type="similarity">
    <text evidence="3 9">Belongs to the riboflavin transporter family.</text>
</comment>
<evidence type="ECO:0000256" key="9">
    <source>
        <dbReference type="RuleBase" id="RU368035"/>
    </source>
</evidence>
<feature type="transmembrane region" description="Helical" evidence="9">
    <location>
        <begin position="20"/>
        <end position="43"/>
    </location>
</feature>
<dbReference type="InterPro" id="IPR009357">
    <property type="entry name" value="Riboflavin_transptr"/>
</dbReference>
<dbReference type="Pfam" id="PF06237">
    <property type="entry name" value="SLC52_ribofla_tr"/>
    <property type="match status" value="1"/>
</dbReference>
<dbReference type="InterPro" id="IPR036259">
    <property type="entry name" value="MFS_trans_sf"/>
</dbReference>
<dbReference type="GeneID" id="106068725"/>
<dbReference type="PANTHER" id="PTHR12929:SF10">
    <property type="entry name" value="RIBOFLAVIN TRANSPORTER"/>
    <property type="match status" value="1"/>
</dbReference>
<comment type="caution">
    <text evidence="9">Lacks conserved residue(s) required for the propagation of feature annotation.</text>
</comment>
<protein>
    <recommendedName>
        <fullName evidence="9">Riboflavin transporter</fullName>
    </recommendedName>
</protein>
<feature type="transmembrane region" description="Helical" evidence="9">
    <location>
        <begin position="167"/>
        <end position="191"/>
    </location>
</feature>
<keyword evidence="4 9" id="KW-0813">Transport</keyword>
<feature type="transmembrane region" description="Helical" evidence="9">
    <location>
        <begin position="63"/>
        <end position="82"/>
    </location>
</feature>
<dbReference type="OrthoDB" id="9995836at2759"/>
<evidence type="ECO:0000256" key="2">
    <source>
        <dbReference type="ARBA" id="ARBA00004651"/>
    </source>
</evidence>
<evidence type="ECO:0000256" key="8">
    <source>
        <dbReference type="ARBA" id="ARBA00023136"/>
    </source>
</evidence>
<feature type="transmembrane region" description="Helical" evidence="9">
    <location>
        <begin position="292"/>
        <end position="314"/>
    </location>
</feature>
<evidence type="ECO:0000313" key="11">
    <source>
        <dbReference type="RefSeq" id="XP_055891898.1"/>
    </source>
</evidence>
<keyword evidence="8 9" id="KW-0472">Membrane</keyword>
<evidence type="ECO:0000313" key="10">
    <source>
        <dbReference type="Proteomes" id="UP001165740"/>
    </source>
</evidence>
<dbReference type="RefSeq" id="XP_055891898.1">
    <property type="nucleotide sequence ID" value="XM_056035923.1"/>
</dbReference>
<evidence type="ECO:0000256" key="3">
    <source>
        <dbReference type="ARBA" id="ARBA00006366"/>
    </source>
</evidence>
<evidence type="ECO:0000256" key="4">
    <source>
        <dbReference type="ARBA" id="ARBA00022448"/>
    </source>
</evidence>
<organism evidence="10 11">
    <name type="scientific">Biomphalaria glabrata</name>
    <name type="common">Bloodfluke planorb</name>
    <name type="synonym">Freshwater snail</name>
    <dbReference type="NCBI Taxonomy" id="6526"/>
    <lineage>
        <taxon>Eukaryota</taxon>
        <taxon>Metazoa</taxon>
        <taxon>Spiralia</taxon>
        <taxon>Lophotrochozoa</taxon>
        <taxon>Mollusca</taxon>
        <taxon>Gastropoda</taxon>
        <taxon>Heterobranchia</taxon>
        <taxon>Euthyneura</taxon>
        <taxon>Panpulmonata</taxon>
        <taxon>Hygrophila</taxon>
        <taxon>Lymnaeoidea</taxon>
        <taxon>Planorbidae</taxon>
        <taxon>Biomphalaria</taxon>
    </lineage>
</organism>
<feature type="transmembrane region" description="Helical" evidence="9">
    <location>
        <begin position="488"/>
        <end position="510"/>
    </location>
</feature>
<proteinExistence type="inferred from homology"/>
<feature type="transmembrane region" description="Helical" evidence="9">
    <location>
        <begin position="203"/>
        <end position="223"/>
    </location>
</feature>
<dbReference type="AlphaFoldDB" id="A0A9W3AXF8"/>
<evidence type="ECO:0000256" key="5">
    <source>
        <dbReference type="ARBA" id="ARBA00022475"/>
    </source>
</evidence>
<dbReference type="SUPFAM" id="SSF103473">
    <property type="entry name" value="MFS general substrate transporter"/>
    <property type="match status" value="1"/>
</dbReference>
<reference evidence="11" key="1">
    <citation type="submission" date="2025-08" db="UniProtKB">
        <authorList>
            <consortium name="RefSeq"/>
        </authorList>
    </citation>
    <scope>IDENTIFICATION</scope>
</reference>
<gene>
    <name evidence="11" type="primary">LOC106068725</name>
</gene>
<feature type="transmembrane region" description="Helical" evidence="9">
    <location>
        <begin position="522"/>
        <end position="544"/>
    </location>
</feature>
<comment type="subcellular location">
    <subcellularLocation>
        <location evidence="2 9">Cell membrane</location>
        <topology evidence="2 9">Multi-pass membrane protein</topology>
    </subcellularLocation>
</comment>
<feature type="transmembrane region" description="Helical" evidence="9">
    <location>
        <begin position="457"/>
        <end position="476"/>
    </location>
</feature>
<evidence type="ECO:0000256" key="1">
    <source>
        <dbReference type="ARBA" id="ARBA00000215"/>
    </source>
</evidence>
<evidence type="ECO:0000256" key="6">
    <source>
        <dbReference type="ARBA" id="ARBA00022692"/>
    </source>
</evidence>
<feature type="transmembrane region" description="Helical" evidence="9">
    <location>
        <begin position="135"/>
        <end position="155"/>
    </location>
</feature>
<name>A0A9W3AXF8_BIOGL</name>
<keyword evidence="5 9" id="KW-1003">Cell membrane</keyword>
<feature type="transmembrane region" description="Helical" evidence="9">
    <location>
        <begin position="426"/>
        <end position="448"/>
    </location>
</feature>
<keyword evidence="6 9" id="KW-0812">Transmembrane</keyword>
<feature type="transmembrane region" description="Helical" evidence="9">
    <location>
        <begin position="393"/>
        <end position="414"/>
    </location>
</feature>
<keyword evidence="7 9" id="KW-1133">Transmembrane helix</keyword>
<accession>A0A9W3AXF8</accession>
<comment type="catalytic activity">
    <reaction evidence="1 9">
        <text>riboflavin(in) = riboflavin(out)</text>
        <dbReference type="Rhea" id="RHEA:35015"/>
        <dbReference type="ChEBI" id="CHEBI:57986"/>
    </reaction>
</comment>
<dbReference type="PANTHER" id="PTHR12929">
    <property type="entry name" value="SOLUTE CARRIER FAMILY 52"/>
    <property type="match status" value="1"/>
</dbReference>
<keyword evidence="10" id="KW-1185">Reference proteome</keyword>
<sequence length="557" mass="61155">MCWATVVDHDLAKLSERNLYLLTVVTCTILYKMFNFTVLFVGLSGAIRTLIKMSQDLCRCGNVSLLVYLLVILFGVSSWVDINGLWVELPILVQHLPEGWDLPSYMAVIIQIANVAPLVYTIASALYPHRVLEVPVSYLIITLGAISCFLMAFLWDATSIIAGQLHSTALLALQFCLALVDCTSSVAFLPFMSRLKPQYMPAYFIGEGFSGLIPSLVALGQGAGSMKCVEVPSSPSGNTSVTQENTSLYFTNYSINHTGTTTAKLNQFTNLTTISSFATYPVYEEARFSVRAFFLFLMTLMICSLISFVLLNYWSYCKRESVGQGDDEEETEDSQIHVFEEDSKPVELRSKTALFINSNDYDIAQVDLISKRDSRQALKNSKSLKGKITRSKFALFLLLTVWLNALSNGVLPSIQTYACLPYGIQAYHLSINMASIANPVACIALIFLEMTSLTKTILTSVLGTVLSAYVVFTAVSSPSPPLVDHFSGSIICILSWTLLVFILTYSKVAIATVLRSKGKRGLLWVGAASQAGSLTGAFITFLLVNVYKILTVGNPCL</sequence>